<comment type="caution">
    <text evidence="8">The sequence shown here is derived from an EMBL/GenBank/DDBJ whole genome shotgun (WGS) entry which is preliminary data.</text>
</comment>
<keyword evidence="4 5" id="KW-0472">Membrane</keyword>
<feature type="transmembrane region" description="Helical" evidence="5">
    <location>
        <begin position="197"/>
        <end position="217"/>
    </location>
</feature>
<dbReference type="Gene3D" id="1.20.1070.10">
    <property type="entry name" value="Rhodopsin 7-helix transmembrane proteins"/>
    <property type="match status" value="1"/>
</dbReference>
<evidence type="ECO:0000313" key="8">
    <source>
        <dbReference type="EMBL" id="CAF3915155.1"/>
    </source>
</evidence>
<dbReference type="InterPro" id="IPR018247">
    <property type="entry name" value="EF_Hand_1_Ca_BS"/>
</dbReference>
<comment type="subcellular location">
    <subcellularLocation>
        <location evidence="1">Membrane</location>
    </subcellularLocation>
</comment>
<evidence type="ECO:0000256" key="1">
    <source>
        <dbReference type="ARBA" id="ARBA00004370"/>
    </source>
</evidence>
<dbReference type="PROSITE" id="PS00018">
    <property type="entry name" value="EF_HAND_1"/>
    <property type="match status" value="1"/>
</dbReference>
<protein>
    <recommendedName>
        <fullName evidence="6">G-protein coupled receptors family 1 profile domain-containing protein</fullName>
    </recommendedName>
</protein>
<proteinExistence type="predicted"/>
<evidence type="ECO:0000313" key="7">
    <source>
        <dbReference type="EMBL" id="CAF0808125.1"/>
    </source>
</evidence>
<dbReference type="OrthoDB" id="10366066at2759"/>
<dbReference type="AlphaFoldDB" id="A0A819IKD8"/>
<dbReference type="GO" id="GO:0016020">
    <property type="term" value="C:membrane"/>
    <property type="evidence" value="ECO:0007669"/>
    <property type="project" value="UniProtKB-SubCell"/>
</dbReference>
<feature type="transmembrane region" description="Helical" evidence="5">
    <location>
        <begin position="111"/>
        <end position="131"/>
    </location>
</feature>
<organism evidence="8 9">
    <name type="scientific">Adineta steineri</name>
    <dbReference type="NCBI Taxonomy" id="433720"/>
    <lineage>
        <taxon>Eukaryota</taxon>
        <taxon>Metazoa</taxon>
        <taxon>Spiralia</taxon>
        <taxon>Gnathifera</taxon>
        <taxon>Rotifera</taxon>
        <taxon>Eurotatoria</taxon>
        <taxon>Bdelloidea</taxon>
        <taxon>Adinetida</taxon>
        <taxon>Adinetidae</taxon>
        <taxon>Adineta</taxon>
    </lineage>
</organism>
<dbReference type="EMBL" id="CAJOAY010002047">
    <property type="protein sequence ID" value="CAF3915155.1"/>
    <property type="molecule type" value="Genomic_DNA"/>
</dbReference>
<dbReference type="SUPFAM" id="SSF81321">
    <property type="entry name" value="Family A G protein-coupled receptor-like"/>
    <property type="match status" value="1"/>
</dbReference>
<keyword evidence="2 5" id="KW-0812">Transmembrane</keyword>
<feature type="domain" description="G-protein coupled receptors family 1 profile" evidence="6">
    <location>
        <begin position="8"/>
        <end position="256"/>
    </location>
</feature>
<feature type="transmembrane region" description="Helical" evidence="5">
    <location>
        <begin position="71"/>
        <end position="90"/>
    </location>
</feature>
<dbReference type="EMBL" id="CAJNON010000024">
    <property type="protein sequence ID" value="CAF0808125.1"/>
    <property type="molecule type" value="Genomic_DNA"/>
</dbReference>
<dbReference type="CDD" id="cd00637">
    <property type="entry name" value="7tm_classA_rhodopsin-like"/>
    <property type="match status" value="1"/>
</dbReference>
<dbReference type="Proteomes" id="UP000663881">
    <property type="component" value="Unassembled WGS sequence"/>
</dbReference>
<evidence type="ECO:0000259" key="6">
    <source>
        <dbReference type="PROSITE" id="PS50262"/>
    </source>
</evidence>
<sequence>MFIIGTIGNISNIIVFTHLPLLSKLASSWFLGASFIASQLVLNTGVISRVILGFSGIDPLVSSMIWCKIRWVLGPLGGSASLTCISLASIDRYFITSDQVDRHRWISVRRAQYMILIVAFIWFIVLIPNGIYYTSPSCTIINTIYAQFSPIFSLVTYSIFPLLVLAIFCVLTWFNLHSNRMKLIRRNNMESQVNKMMIAQLCVVLLTSVPNVILQIYTLSTRTMFKSTLRQAQEGLLSAVLSQLGFVTHAGTFYGFMKLQPTGKMTKRQFINMYNLLDFDCDMTDKVACKFDISGDGYLDHEEVTGIFDGAIALNLVQDADPDYARKTASEIKKSFTMFPSRSFTIVSTIITNIESNLFREQSEHHADNLQKETILVTYLNDISNLLMLEYQSKISCINSY</sequence>
<feature type="transmembrane region" description="Helical" evidence="5">
    <location>
        <begin position="29"/>
        <end position="51"/>
    </location>
</feature>
<feature type="transmembrane region" description="Helical" evidence="5">
    <location>
        <begin position="151"/>
        <end position="176"/>
    </location>
</feature>
<reference evidence="8" key="1">
    <citation type="submission" date="2021-02" db="EMBL/GenBank/DDBJ databases">
        <authorList>
            <person name="Nowell W R."/>
        </authorList>
    </citation>
    <scope>NUCLEOTIDE SEQUENCE</scope>
</reference>
<dbReference type="Proteomes" id="UP000663891">
    <property type="component" value="Unassembled WGS sequence"/>
</dbReference>
<feature type="transmembrane region" description="Helical" evidence="5">
    <location>
        <begin position="237"/>
        <end position="257"/>
    </location>
</feature>
<evidence type="ECO:0000256" key="4">
    <source>
        <dbReference type="ARBA" id="ARBA00023136"/>
    </source>
</evidence>
<dbReference type="PANTHER" id="PTHR46641:SF8">
    <property type="entry name" value="G-PROTEIN COUPLED RECEPTORS FAMILY 1 PROFILE DOMAIN-CONTAINING PROTEIN"/>
    <property type="match status" value="1"/>
</dbReference>
<dbReference type="InterPro" id="IPR052954">
    <property type="entry name" value="GPCR-Ligand_Int"/>
</dbReference>
<dbReference type="InterPro" id="IPR017452">
    <property type="entry name" value="GPCR_Rhodpsn_7TM"/>
</dbReference>
<evidence type="ECO:0000256" key="2">
    <source>
        <dbReference type="ARBA" id="ARBA00022692"/>
    </source>
</evidence>
<keyword evidence="3 5" id="KW-1133">Transmembrane helix</keyword>
<accession>A0A819IKD8</accession>
<dbReference type="GO" id="GO:0004930">
    <property type="term" value="F:G protein-coupled receptor activity"/>
    <property type="evidence" value="ECO:0007669"/>
    <property type="project" value="InterPro"/>
</dbReference>
<evidence type="ECO:0000313" key="9">
    <source>
        <dbReference type="Proteomes" id="UP000663881"/>
    </source>
</evidence>
<dbReference type="PROSITE" id="PS50262">
    <property type="entry name" value="G_PROTEIN_RECEP_F1_2"/>
    <property type="match status" value="1"/>
</dbReference>
<dbReference type="PANTHER" id="PTHR46641">
    <property type="entry name" value="FMRFAMIDE RECEPTOR-RELATED"/>
    <property type="match status" value="1"/>
</dbReference>
<dbReference type="Pfam" id="PF00001">
    <property type="entry name" value="7tm_1"/>
    <property type="match status" value="1"/>
</dbReference>
<gene>
    <name evidence="8" type="ORF">OKA104_LOCUS24945</name>
    <name evidence="7" type="ORF">VCS650_LOCUS4394</name>
</gene>
<name>A0A819IKD8_9BILA</name>
<evidence type="ECO:0000256" key="3">
    <source>
        <dbReference type="ARBA" id="ARBA00022989"/>
    </source>
</evidence>
<evidence type="ECO:0000256" key="5">
    <source>
        <dbReference type="SAM" id="Phobius"/>
    </source>
</evidence>
<dbReference type="InterPro" id="IPR000276">
    <property type="entry name" value="GPCR_Rhodpsn"/>
</dbReference>